<reference evidence="2 3" key="1">
    <citation type="submission" date="2018-08" db="EMBL/GenBank/DDBJ databases">
        <title>Genomic investigation of the strawberry pathogen Phytophthora fragariae indicates pathogenicity is determined by transcriptional variation in three key races.</title>
        <authorList>
            <person name="Adams T.M."/>
            <person name="Armitage A.D."/>
            <person name="Sobczyk M.K."/>
            <person name="Bates H.J."/>
            <person name="Dunwell J.M."/>
            <person name="Nellist C.F."/>
            <person name="Harrison R.J."/>
        </authorList>
    </citation>
    <scope>NUCLEOTIDE SEQUENCE [LARGE SCALE GENOMIC DNA]</scope>
    <source>
        <strain evidence="2 3">A4</strain>
        <strain evidence="1 4">ONT-3</strain>
    </source>
</reference>
<dbReference type="Proteomes" id="UP000488956">
    <property type="component" value="Unassembled WGS sequence"/>
</dbReference>
<protein>
    <submittedName>
        <fullName evidence="2">Uncharacterized protein</fullName>
    </submittedName>
</protein>
<dbReference type="EMBL" id="QXFX01000107">
    <property type="protein sequence ID" value="KAE9131700.1"/>
    <property type="molecule type" value="Genomic_DNA"/>
</dbReference>
<organism evidence="2 3">
    <name type="scientific">Phytophthora fragariae</name>
    <dbReference type="NCBI Taxonomy" id="53985"/>
    <lineage>
        <taxon>Eukaryota</taxon>
        <taxon>Sar</taxon>
        <taxon>Stramenopiles</taxon>
        <taxon>Oomycota</taxon>
        <taxon>Peronosporomycetes</taxon>
        <taxon>Peronosporales</taxon>
        <taxon>Peronosporaceae</taxon>
        <taxon>Phytophthora</taxon>
    </lineage>
</organism>
<comment type="caution">
    <text evidence="2">The sequence shown here is derived from an EMBL/GenBank/DDBJ whole genome shotgun (WGS) entry which is preliminary data.</text>
</comment>
<dbReference type="AlphaFoldDB" id="A0A6A4CSJ1"/>
<proteinExistence type="predicted"/>
<dbReference type="EMBL" id="QXGE01001310">
    <property type="protein sequence ID" value="KAE9294464.1"/>
    <property type="molecule type" value="Genomic_DNA"/>
</dbReference>
<accession>A0A6A4CSJ1</accession>
<sequence>MWRCRAWTRTRTWWCHVSAERGLLLGLGLGGTRVGGGLACGSAYELACSSG</sequence>
<evidence type="ECO:0000313" key="3">
    <source>
        <dbReference type="Proteomes" id="UP000437068"/>
    </source>
</evidence>
<evidence type="ECO:0000313" key="2">
    <source>
        <dbReference type="EMBL" id="KAE9294464.1"/>
    </source>
</evidence>
<dbReference type="Proteomes" id="UP000437068">
    <property type="component" value="Unassembled WGS sequence"/>
</dbReference>
<evidence type="ECO:0000313" key="1">
    <source>
        <dbReference type="EMBL" id="KAE9131700.1"/>
    </source>
</evidence>
<evidence type="ECO:0000313" key="4">
    <source>
        <dbReference type="Proteomes" id="UP000488956"/>
    </source>
</evidence>
<gene>
    <name evidence="2" type="ORF">PF001_g17767</name>
    <name evidence="1" type="ORF">PF010_g3444</name>
</gene>
<name>A0A6A4CSJ1_9STRA</name>